<feature type="compositionally biased region" description="Basic and acidic residues" evidence="1">
    <location>
        <begin position="342"/>
        <end position="352"/>
    </location>
</feature>
<feature type="compositionally biased region" description="Acidic residues" evidence="1">
    <location>
        <begin position="178"/>
        <end position="187"/>
    </location>
</feature>
<feature type="region of interest" description="Disordered" evidence="1">
    <location>
        <begin position="113"/>
        <end position="187"/>
    </location>
</feature>
<feature type="compositionally biased region" description="Basic and acidic residues" evidence="1">
    <location>
        <begin position="150"/>
        <end position="171"/>
    </location>
</feature>
<protein>
    <submittedName>
        <fullName evidence="2">Helix-turn-helix domain protein</fullName>
    </submittedName>
</protein>
<organism evidence="2">
    <name type="scientific">Siphoviridae sp. ct16C7</name>
    <dbReference type="NCBI Taxonomy" id="2825304"/>
    <lineage>
        <taxon>Viruses</taxon>
        <taxon>Duplodnaviria</taxon>
        <taxon>Heunggongvirae</taxon>
        <taxon>Uroviricota</taxon>
        <taxon>Caudoviricetes</taxon>
    </lineage>
</organism>
<feature type="region of interest" description="Disordered" evidence="1">
    <location>
        <begin position="256"/>
        <end position="281"/>
    </location>
</feature>
<accession>A0A8S5NZI6</accession>
<feature type="region of interest" description="Disordered" evidence="1">
    <location>
        <begin position="206"/>
        <end position="226"/>
    </location>
</feature>
<proteinExistence type="predicted"/>
<evidence type="ECO:0000256" key="1">
    <source>
        <dbReference type="SAM" id="MobiDB-lite"/>
    </source>
</evidence>
<reference evidence="2" key="1">
    <citation type="journal article" date="2021" name="Proc. Natl. Acad. Sci. U.S.A.">
        <title>A Catalog of Tens of Thousands of Viruses from Human Metagenomes Reveals Hidden Associations with Chronic Diseases.</title>
        <authorList>
            <person name="Tisza M.J."/>
            <person name="Buck C.B."/>
        </authorList>
    </citation>
    <scope>NUCLEOTIDE SEQUENCE</scope>
    <source>
        <strain evidence="2">Ct16C7</strain>
    </source>
</reference>
<dbReference type="EMBL" id="BK015293">
    <property type="protein sequence ID" value="DAD99807.1"/>
    <property type="molecule type" value="Genomic_DNA"/>
</dbReference>
<name>A0A8S5NZI6_9CAUD</name>
<evidence type="ECO:0000313" key="2">
    <source>
        <dbReference type="EMBL" id="DAD99807.1"/>
    </source>
</evidence>
<feature type="region of interest" description="Disordered" evidence="1">
    <location>
        <begin position="329"/>
        <end position="364"/>
    </location>
</feature>
<sequence length="492" mass="55186">MGWKASFSVRVSGLEDGTLTDVLEAVAVFVDDRDLTSECYPALTSIMTIARKSRNVVRAALKELVSQGLLSFRQENGEKRYYRVHLNLLPPSKIAGFRSEPGDEVTPVQKCTGFRSEPGSEVNGERVQKCTPTGFRSEPGPGSEVNPEMRMNRELNREEEKIRSADTREGTKNWTVENADEECEPLEEPQPLNVCELNPLRKVKGTPLGKLRGPLEEPQPEQGIEQGIEQGRVAHASRSLPRATHTREDVVEKKFDCEHADEEDDDKQSAQPVIPEEPPFDAGLFDEAQLVASGNLESFENEVNAEVVFSPDAQIPIENIEILNATASDSIFGTDTPPKDQNAAERKSEAISKPKRKRVSSSVVKDKPEDISQEVWDDWLTTRRAKRLPLTQTALNSVRREAASAGLTFQAAVTFAVEQGWAAFRAEWYRNATRKGDSTKTNARYLTAQERYEERMRKAGEMSDEEYFAQFDLPEEILNYEKAQEAKRHVAS</sequence>